<dbReference type="RefSeq" id="WP_228352566.1">
    <property type="nucleotide sequence ID" value="NZ_JACEGA010000001.1"/>
</dbReference>
<dbReference type="InterPro" id="IPR005913">
    <property type="entry name" value="dTDP_dehydrorham_reduct"/>
</dbReference>
<dbReference type="UniPathway" id="UPA00124"/>
<dbReference type="SUPFAM" id="SSF51735">
    <property type="entry name" value="NAD(P)-binding Rossmann-fold domains"/>
    <property type="match status" value="1"/>
</dbReference>
<dbReference type="FunFam" id="3.40.50.720:FF:000159">
    <property type="entry name" value="dTDP-4-dehydrorhamnose reductase"/>
    <property type="match status" value="1"/>
</dbReference>
<reference evidence="4 5" key="1">
    <citation type="submission" date="2020-07" db="EMBL/GenBank/DDBJ databases">
        <title>Characterization and genome sequencing of isolate MD1, a novel member within the family Lachnospiraceae.</title>
        <authorList>
            <person name="Rettenmaier R."/>
            <person name="Di Bello L."/>
            <person name="Zinser C."/>
            <person name="Scheitz K."/>
            <person name="Liebl W."/>
            <person name="Zverlov V."/>
        </authorList>
    </citation>
    <scope>NUCLEOTIDE SEQUENCE [LARGE SCALE GENOMIC DNA]</scope>
    <source>
        <strain evidence="4 5">MD1</strain>
    </source>
</reference>
<evidence type="ECO:0000313" key="5">
    <source>
        <dbReference type="Proteomes" id="UP000574276"/>
    </source>
</evidence>
<comment type="pathway">
    <text evidence="2">Carbohydrate biosynthesis; dTDP-L-rhamnose biosynthesis.</text>
</comment>
<comment type="similarity">
    <text evidence="1 2">Belongs to the dTDP-4-dehydrorhamnose reductase family.</text>
</comment>
<comment type="function">
    <text evidence="2">Catalyzes the reduction of dTDP-6-deoxy-L-lyxo-4-hexulose to yield dTDP-L-rhamnose.</text>
</comment>
<gene>
    <name evidence="4" type="primary">rfbD</name>
    <name evidence="4" type="ORF">H0486_08310</name>
</gene>
<evidence type="ECO:0000256" key="1">
    <source>
        <dbReference type="ARBA" id="ARBA00010944"/>
    </source>
</evidence>
<dbReference type="PANTHER" id="PTHR10491">
    <property type="entry name" value="DTDP-4-DEHYDRORHAMNOSE REDUCTASE"/>
    <property type="match status" value="1"/>
</dbReference>
<keyword evidence="5" id="KW-1185">Reference proteome</keyword>
<sequence>MQKIMITGAAGQLGLALHRLLRDDKQYKLFRTDAFATEDGMVKALDITNEAAVNDYISENKPDIIINCAAMTAVDLCESEEEKAYRINALGPKYLAMAAEITGAKLVHVSTDYVFDGLASSPYIESDATNPISVYGTTKLEGEKFVQEYCKKYYILRTAWVYGEGKNFVKTMLRLAEQNSKVRVVADQYGTPTSALELARAILFIMNTESYGIYHATCEGSTNWYEFAVTIFKEAGKNVEVEAITSEQYPTPAKRPMYSILENRAFHQRHGYYMKEWTDAFREYMRELNS</sequence>
<evidence type="ECO:0000256" key="2">
    <source>
        <dbReference type="RuleBase" id="RU364082"/>
    </source>
</evidence>
<dbReference type="Gene3D" id="3.40.50.720">
    <property type="entry name" value="NAD(P)-binding Rossmann-like Domain"/>
    <property type="match status" value="1"/>
</dbReference>
<accession>A0A839K0B5</accession>
<dbReference type="Pfam" id="PF04321">
    <property type="entry name" value="RmlD_sub_bind"/>
    <property type="match status" value="1"/>
</dbReference>
<dbReference type="Proteomes" id="UP000574276">
    <property type="component" value="Unassembled WGS sequence"/>
</dbReference>
<evidence type="ECO:0000313" key="4">
    <source>
        <dbReference type="EMBL" id="MBB2182877.1"/>
    </source>
</evidence>
<keyword evidence="2 4" id="KW-0560">Oxidoreductase</keyword>
<dbReference type="InterPro" id="IPR029903">
    <property type="entry name" value="RmlD-like-bd"/>
</dbReference>
<keyword evidence="2" id="KW-0521">NADP</keyword>
<organism evidence="4 5">
    <name type="scientific">Variimorphobacter saccharofermentans</name>
    <dbReference type="NCBI Taxonomy" id="2755051"/>
    <lineage>
        <taxon>Bacteria</taxon>
        <taxon>Bacillati</taxon>
        <taxon>Bacillota</taxon>
        <taxon>Clostridia</taxon>
        <taxon>Lachnospirales</taxon>
        <taxon>Lachnospiraceae</taxon>
        <taxon>Variimorphobacter</taxon>
    </lineage>
</organism>
<dbReference type="AlphaFoldDB" id="A0A839K0B5"/>
<protein>
    <recommendedName>
        <fullName evidence="2">dTDP-4-dehydrorhamnose reductase</fullName>
        <ecNumber evidence="2">1.1.1.133</ecNumber>
    </recommendedName>
</protein>
<dbReference type="EMBL" id="JACEGA010000001">
    <property type="protein sequence ID" value="MBB2182877.1"/>
    <property type="molecule type" value="Genomic_DNA"/>
</dbReference>
<dbReference type="GO" id="GO:0019305">
    <property type="term" value="P:dTDP-rhamnose biosynthetic process"/>
    <property type="evidence" value="ECO:0007669"/>
    <property type="project" value="UniProtKB-UniPathway"/>
</dbReference>
<dbReference type="EC" id="1.1.1.133" evidence="2"/>
<proteinExistence type="inferred from homology"/>
<dbReference type="PANTHER" id="PTHR10491:SF4">
    <property type="entry name" value="METHIONINE ADENOSYLTRANSFERASE 2 SUBUNIT BETA"/>
    <property type="match status" value="1"/>
</dbReference>
<comment type="caution">
    <text evidence="4">The sequence shown here is derived from an EMBL/GenBank/DDBJ whole genome shotgun (WGS) entry which is preliminary data.</text>
</comment>
<dbReference type="InterPro" id="IPR036291">
    <property type="entry name" value="NAD(P)-bd_dom_sf"/>
</dbReference>
<dbReference type="GO" id="GO:0008831">
    <property type="term" value="F:dTDP-4-dehydrorhamnose reductase activity"/>
    <property type="evidence" value="ECO:0007669"/>
    <property type="project" value="UniProtKB-EC"/>
</dbReference>
<evidence type="ECO:0000259" key="3">
    <source>
        <dbReference type="Pfam" id="PF04321"/>
    </source>
</evidence>
<feature type="domain" description="RmlD-like substrate binding" evidence="3">
    <location>
        <begin position="3"/>
        <end position="288"/>
    </location>
</feature>
<dbReference type="NCBIfam" id="TIGR01214">
    <property type="entry name" value="rmlD"/>
    <property type="match status" value="1"/>
</dbReference>
<dbReference type="CDD" id="cd05254">
    <property type="entry name" value="dTDP_HR_like_SDR_e"/>
    <property type="match status" value="1"/>
</dbReference>
<dbReference type="Gene3D" id="3.90.25.10">
    <property type="entry name" value="UDP-galactose 4-epimerase, domain 1"/>
    <property type="match status" value="1"/>
</dbReference>
<name>A0A839K0B5_9FIRM</name>